<evidence type="ECO:0000259" key="1">
    <source>
        <dbReference type="Pfam" id="PF16036"/>
    </source>
</evidence>
<sequence length="267" mass="30238">MGKFIQQSVQAIQHSQVQGHLIPTDPNTHKSRAKHWLTSLIATVCFAYGSTSVAQGTEYWPPSSEVFTENSMSVTHIGSAMRYHSSKPVYIASLYSQDSFPNTAVLYSNDGAKELQLIVMDESMSYRRFKRILRDDYLITLSEDEYTKLQPKITTLLTSLKSDFRVGSLVTIAYDSLRDATILRLDGKRKSTIDGKELFNATLRAMVGERAPSREFKESLLGQRLPIIDISMEQEILLTQYMDRRLNKHDVGSSTKQEWVVNSDIDG</sequence>
<dbReference type="Pfam" id="PF16036">
    <property type="entry name" value="Chalcone_3"/>
    <property type="match status" value="1"/>
</dbReference>
<feature type="domain" description="Chalcone isomerase" evidence="1">
    <location>
        <begin position="78"/>
        <end position="222"/>
    </location>
</feature>
<dbReference type="Proteomes" id="UP001501565">
    <property type="component" value="Unassembled WGS sequence"/>
</dbReference>
<gene>
    <name evidence="2" type="ORF">GCM10022277_40850</name>
</gene>
<evidence type="ECO:0000313" key="3">
    <source>
        <dbReference type="Proteomes" id="UP001501565"/>
    </source>
</evidence>
<accession>A0ABP7N9S0</accession>
<reference evidence="3" key="1">
    <citation type="journal article" date="2019" name="Int. J. Syst. Evol. Microbiol.">
        <title>The Global Catalogue of Microorganisms (GCM) 10K type strain sequencing project: providing services to taxonomists for standard genome sequencing and annotation.</title>
        <authorList>
            <consortium name="The Broad Institute Genomics Platform"/>
            <consortium name="The Broad Institute Genome Sequencing Center for Infectious Disease"/>
            <person name="Wu L."/>
            <person name="Ma J."/>
        </authorList>
    </citation>
    <scope>NUCLEOTIDE SEQUENCE [LARGE SCALE GENOMIC DNA]</scope>
    <source>
        <strain evidence="3">JCM 17551</strain>
    </source>
</reference>
<keyword evidence="3" id="KW-1185">Reference proteome</keyword>
<organism evidence="2 3">
    <name type="scientific">Litoribacillus peritrichatus</name>
    <dbReference type="NCBI Taxonomy" id="718191"/>
    <lineage>
        <taxon>Bacteria</taxon>
        <taxon>Pseudomonadati</taxon>
        <taxon>Pseudomonadota</taxon>
        <taxon>Gammaproteobacteria</taxon>
        <taxon>Oceanospirillales</taxon>
        <taxon>Oceanospirillaceae</taxon>
        <taxon>Litoribacillus</taxon>
    </lineage>
</organism>
<dbReference type="InterPro" id="IPR016087">
    <property type="entry name" value="Chalcone_isomerase"/>
</dbReference>
<evidence type="ECO:0000313" key="2">
    <source>
        <dbReference type="EMBL" id="GAA3940709.1"/>
    </source>
</evidence>
<name>A0ABP7N9S0_9GAMM</name>
<comment type="caution">
    <text evidence="2">The sequence shown here is derived from an EMBL/GenBank/DDBJ whole genome shotgun (WGS) entry which is preliminary data.</text>
</comment>
<proteinExistence type="predicted"/>
<dbReference type="EMBL" id="BAABBN010000015">
    <property type="protein sequence ID" value="GAA3940709.1"/>
    <property type="molecule type" value="Genomic_DNA"/>
</dbReference>
<protein>
    <recommendedName>
        <fullName evidence="1">Chalcone isomerase domain-containing protein</fullName>
    </recommendedName>
</protein>
<dbReference type="RefSeq" id="WP_344800506.1">
    <property type="nucleotide sequence ID" value="NZ_BAABBN010000015.1"/>
</dbReference>